<name>A0A0E9PMM4_ANGAN</name>
<reference evidence="1" key="1">
    <citation type="submission" date="2014-11" db="EMBL/GenBank/DDBJ databases">
        <authorList>
            <person name="Amaro Gonzalez C."/>
        </authorList>
    </citation>
    <scope>NUCLEOTIDE SEQUENCE</scope>
</reference>
<accession>A0A0E9PMM4</accession>
<evidence type="ECO:0000313" key="1">
    <source>
        <dbReference type="EMBL" id="JAH05557.1"/>
    </source>
</evidence>
<dbReference type="EMBL" id="GBXM01103020">
    <property type="protein sequence ID" value="JAH05557.1"/>
    <property type="molecule type" value="Transcribed_RNA"/>
</dbReference>
<dbReference type="AlphaFoldDB" id="A0A0E9PMM4"/>
<sequence length="33" mass="3839">MCRECLSQLYPQNSSIINQTENENKIKIIIIDS</sequence>
<proteinExistence type="predicted"/>
<organism evidence="1">
    <name type="scientific">Anguilla anguilla</name>
    <name type="common">European freshwater eel</name>
    <name type="synonym">Muraena anguilla</name>
    <dbReference type="NCBI Taxonomy" id="7936"/>
    <lineage>
        <taxon>Eukaryota</taxon>
        <taxon>Metazoa</taxon>
        <taxon>Chordata</taxon>
        <taxon>Craniata</taxon>
        <taxon>Vertebrata</taxon>
        <taxon>Euteleostomi</taxon>
        <taxon>Actinopterygii</taxon>
        <taxon>Neopterygii</taxon>
        <taxon>Teleostei</taxon>
        <taxon>Anguilliformes</taxon>
        <taxon>Anguillidae</taxon>
        <taxon>Anguilla</taxon>
    </lineage>
</organism>
<reference evidence="1" key="2">
    <citation type="journal article" date="2015" name="Fish Shellfish Immunol.">
        <title>Early steps in the European eel (Anguilla anguilla)-Vibrio vulnificus interaction in the gills: Role of the RtxA13 toxin.</title>
        <authorList>
            <person name="Callol A."/>
            <person name="Pajuelo D."/>
            <person name="Ebbesson L."/>
            <person name="Teles M."/>
            <person name="MacKenzie S."/>
            <person name="Amaro C."/>
        </authorList>
    </citation>
    <scope>NUCLEOTIDE SEQUENCE</scope>
</reference>
<protein>
    <submittedName>
        <fullName evidence="1">Uncharacterized protein</fullName>
    </submittedName>
</protein>